<comment type="caution">
    <text evidence="2">The sequence shown here is derived from an EMBL/GenBank/DDBJ whole genome shotgun (WGS) entry which is preliminary data.</text>
</comment>
<evidence type="ECO:0000256" key="1">
    <source>
        <dbReference type="SAM" id="MobiDB-lite"/>
    </source>
</evidence>
<sequence length="57" mass="6365">MQMPFLLTAAALLVGFLYYLRWVQPILGKRLAEGWLTESNDEDANGGRTLGSHVESQ</sequence>
<dbReference type="EMBL" id="JBHSOW010000107">
    <property type="protein sequence ID" value="MFC5652932.1"/>
    <property type="molecule type" value="Genomic_DNA"/>
</dbReference>
<name>A0ABW0W3Z7_9BACL</name>
<protein>
    <submittedName>
        <fullName evidence="2">Uncharacterized protein</fullName>
    </submittedName>
</protein>
<feature type="region of interest" description="Disordered" evidence="1">
    <location>
        <begin position="38"/>
        <end position="57"/>
    </location>
</feature>
<evidence type="ECO:0000313" key="2">
    <source>
        <dbReference type="EMBL" id="MFC5652932.1"/>
    </source>
</evidence>
<gene>
    <name evidence="2" type="ORF">ACFPYJ_28265</name>
</gene>
<reference evidence="3" key="1">
    <citation type="journal article" date="2019" name="Int. J. Syst. Evol. Microbiol.">
        <title>The Global Catalogue of Microorganisms (GCM) 10K type strain sequencing project: providing services to taxonomists for standard genome sequencing and annotation.</title>
        <authorList>
            <consortium name="The Broad Institute Genomics Platform"/>
            <consortium name="The Broad Institute Genome Sequencing Center for Infectious Disease"/>
            <person name="Wu L."/>
            <person name="Ma J."/>
        </authorList>
    </citation>
    <scope>NUCLEOTIDE SEQUENCE [LARGE SCALE GENOMIC DNA]</scope>
    <source>
        <strain evidence="3">CGMCC 1.3240</strain>
    </source>
</reference>
<organism evidence="2 3">
    <name type="scientific">Paenibacillus solisilvae</name>
    <dbReference type="NCBI Taxonomy" id="2486751"/>
    <lineage>
        <taxon>Bacteria</taxon>
        <taxon>Bacillati</taxon>
        <taxon>Bacillota</taxon>
        <taxon>Bacilli</taxon>
        <taxon>Bacillales</taxon>
        <taxon>Paenibacillaceae</taxon>
        <taxon>Paenibacillus</taxon>
    </lineage>
</organism>
<dbReference type="RefSeq" id="WP_379191592.1">
    <property type="nucleotide sequence ID" value="NZ_JBHSOW010000107.1"/>
</dbReference>
<accession>A0ABW0W3Z7</accession>
<keyword evidence="3" id="KW-1185">Reference proteome</keyword>
<evidence type="ECO:0000313" key="3">
    <source>
        <dbReference type="Proteomes" id="UP001596047"/>
    </source>
</evidence>
<dbReference type="Proteomes" id="UP001596047">
    <property type="component" value="Unassembled WGS sequence"/>
</dbReference>
<proteinExistence type="predicted"/>